<evidence type="ECO:0000313" key="2">
    <source>
        <dbReference type="EMBL" id="TXJ35247.1"/>
    </source>
</evidence>
<protein>
    <submittedName>
        <fullName evidence="2">Polysaccharide pyruvyl transferase</fullName>
    </submittedName>
</protein>
<evidence type="ECO:0000259" key="1">
    <source>
        <dbReference type="Pfam" id="PF04230"/>
    </source>
</evidence>
<gene>
    <name evidence="2" type="ORF">EPJ72_12640</name>
</gene>
<evidence type="ECO:0000313" key="3">
    <source>
        <dbReference type="Proteomes" id="UP000323176"/>
    </source>
</evidence>
<reference evidence="2 3" key="1">
    <citation type="journal article" date="1992" name="Lakartidningen">
        <title>[Penicillin V and not amoxicillin is the first choice preparation in acute otitis].</title>
        <authorList>
            <person name="Kamme C."/>
            <person name="Lundgren K."/>
            <person name="Prellner K."/>
        </authorList>
    </citation>
    <scope>NUCLEOTIDE SEQUENCE [LARGE SCALE GENOMIC DNA]</scope>
    <source>
        <strain evidence="2 3">PC5538III-hc</strain>
    </source>
</reference>
<dbReference type="EMBL" id="SAXY01000078">
    <property type="protein sequence ID" value="TXJ35247.1"/>
    <property type="molecule type" value="Genomic_DNA"/>
</dbReference>
<dbReference type="GO" id="GO:0016740">
    <property type="term" value="F:transferase activity"/>
    <property type="evidence" value="ECO:0007669"/>
    <property type="project" value="UniProtKB-KW"/>
</dbReference>
<accession>A0A5C8EAZ5</accession>
<organism evidence="2 3">
    <name type="scientific">Brachyspira pilosicoli</name>
    <name type="common">Serpulina pilosicoli</name>
    <dbReference type="NCBI Taxonomy" id="52584"/>
    <lineage>
        <taxon>Bacteria</taxon>
        <taxon>Pseudomonadati</taxon>
        <taxon>Spirochaetota</taxon>
        <taxon>Spirochaetia</taxon>
        <taxon>Brachyspirales</taxon>
        <taxon>Brachyspiraceae</taxon>
        <taxon>Brachyspira</taxon>
    </lineage>
</organism>
<comment type="caution">
    <text evidence="2">The sequence shown here is derived from an EMBL/GenBank/DDBJ whole genome shotgun (WGS) entry which is preliminary data.</text>
</comment>
<name>A0A5C8EAZ5_BRAPL</name>
<proteinExistence type="predicted"/>
<keyword evidence="2" id="KW-0808">Transferase</keyword>
<dbReference type="InterPro" id="IPR007345">
    <property type="entry name" value="Polysacch_pyruvyl_Trfase"/>
</dbReference>
<sequence>MNKEVIDNICWWIPFKKLRISIRDVLEKIFIIDKKTDDILEKLYYQELRIDRSNNIISDMILFKDKKKVFYLQTPEHGNIGDHAIVYASQKIINRIYTDAVLLEYTYNDFYYIFDYIKKFITDKDIIFLPGGGNMGNLYINEEDMRRNIVKSFLKNKIFVFPVSIYYSNDDEGNKQLSLSKEIYNKNDNLYIMTRDENSYNFAKEHFTNNKIYLIPDAALYLYDYFNDFIESLDYSIRNGCIFILRNDKEKILDNNIINKLKNYLDSNDVNICNFDTFRDINITKNEREKYILEYLNIISLYNLCITDRFHGMIFSYITKTPCIVFDSFDTKIKYGYKIIEQVEYIHYIDKTNMNETYIYSIVDKYIKKYYNNKNVINLDLMNKFSDIILKKE</sequence>
<dbReference type="Proteomes" id="UP000323176">
    <property type="component" value="Unassembled WGS sequence"/>
</dbReference>
<dbReference type="AlphaFoldDB" id="A0A5C8EAZ5"/>
<feature type="domain" description="Polysaccharide pyruvyl transferase" evidence="1">
    <location>
        <begin position="79"/>
        <end position="327"/>
    </location>
</feature>
<dbReference type="Pfam" id="PF04230">
    <property type="entry name" value="PS_pyruv_trans"/>
    <property type="match status" value="1"/>
</dbReference>
<dbReference type="OrthoDB" id="9807674at2"/>